<accession>A0A366F9X6</accession>
<feature type="signal peptide" evidence="2">
    <location>
        <begin position="1"/>
        <end position="23"/>
    </location>
</feature>
<dbReference type="RefSeq" id="WP_113890205.1">
    <property type="nucleotide sequence ID" value="NZ_QNRK01000016.1"/>
</dbReference>
<keyword evidence="2" id="KW-0732">Signal</keyword>
<gene>
    <name evidence="3" type="ORF">DFR50_116116</name>
</gene>
<sequence>MLRIFAAASFAALVAATPLAAVAQTEPGAHPHDAHQPTRSYRSEMRNRRAQVHHRARAGAEHVRQMHEQ</sequence>
<keyword evidence="4" id="KW-1185">Reference proteome</keyword>
<feature type="region of interest" description="Disordered" evidence="1">
    <location>
        <begin position="24"/>
        <end position="69"/>
    </location>
</feature>
<evidence type="ECO:0000256" key="1">
    <source>
        <dbReference type="SAM" id="MobiDB-lite"/>
    </source>
</evidence>
<feature type="compositionally biased region" description="Basic residues" evidence="1">
    <location>
        <begin position="48"/>
        <end position="57"/>
    </location>
</feature>
<feature type="chain" id="PRO_5016644133" evidence="2">
    <location>
        <begin position="24"/>
        <end position="69"/>
    </location>
</feature>
<feature type="compositionally biased region" description="Basic and acidic residues" evidence="1">
    <location>
        <begin position="29"/>
        <end position="47"/>
    </location>
</feature>
<evidence type="ECO:0000256" key="2">
    <source>
        <dbReference type="SAM" id="SignalP"/>
    </source>
</evidence>
<evidence type="ECO:0000313" key="3">
    <source>
        <dbReference type="EMBL" id="RBP11421.1"/>
    </source>
</evidence>
<organism evidence="3 4">
    <name type="scientific">Roseiarcus fermentans</name>
    <dbReference type="NCBI Taxonomy" id="1473586"/>
    <lineage>
        <taxon>Bacteria</taxon>
        <taxon>Pseudomonadati</taxon>
        <taxon>Pseudomonadota</taxon>
        <taxon>Alphaproteobacteria</taxon>
        <taxon>Hyphomicrobiales</taxon>
        <taxon>Roseiarcaceae</taxon>
        <taxon>Roseiarcus</taxon>
    </lineage>
</organism>
<comment type="caution">
    <text evidence="3">The sequence shown here is derived from an EMBL/GenBank/DDBJ whole genome shotgun (WGS) entry which is preliminary data.</text>
</comment>
<protein>
    <submittedName>
        <fullName evidence="3">Uncharacterized protein</fullName>
    </submittedName>
</protein>
<name>A0A366F9X6_9HYPH</name>
<proteinExistence type="predicted"/>
<dbReference type="EMBL" id="QNRK01000016">
    <property type="protein sequence ID" value="RBP11421.1"/>
    <property type="molecule type" value="Genomic_DNA"/>
</dbReference>
<reference evidence="3 4" key="1">
    <citation type="submission" date="2018-06" db="EMBL/GenBank/DDBJ databases">
        <title>Genomic Encyclopedia of Type Strains, Phase IV (KMG-IV): sequencing the most valuable type-strain genomes for metagenomic binning, comparative biology and taxonomic classification.</title>
        <authorList>
            <person name="Goeker M."/>
        </authorList>
    </citation>
    <scope>NUCLEOTIDE SEQUENCE [LARGE SCALE GENOMIC DNA]</scope>
    <source>
        <strain evidence="3 4">DSM 24875</strain>
    </source>
</reference>
<evidence type="ECO:0000313" key="4">
    <source>
        <dbReference type="Proteomes" id="UP000253529"/>
    </source>
</evidence>
<dbReference type="Proteomes" id="UP000253529">
    <property type="component" value="Unassembled WGS sequence"/>
</dbReference>
<dbReference type="AlphaFoldDB" id="A0A366F9X6"/>
<feature type="compositionally biased region" description="Basic and acidic residues" evidence="1">
    <location>
        <begin position="58"/>
        <end position="69"/>
    </location>
</feature>